<evidence type="ECO:0000313" key="3">
    <source>
        <dbReference type="Proteomes" id="UP001066276"/>
    </source>
</evidence>
<feature type="compositionally biased region" description="Polar residues" evidence="1">
    <location>
        <begin position="49"/>
        <end position="58"/>
    </location>
</feature>
<protein>
    <submittedName>
        <fullName evidence="2">Uncharacterized protein</fullName>
    </submittedName>
</protein>
<sequence>MDMAPPHNQTLRERQDAVKAVASLGRREAASPRPSESLSDQDSVPDEISCSSQDTTDNLPRFTPGTSDKII</sequence>
<dbReference type="Proteomes" id="UP001066276">
    <property type="component" value="Chromosome 7"/>
</dbReference>
<evidence type="ECO:0000313" key="2">
    <source>
        <dbReference type="EMBL" id="KAJ1126348.1"/>
    </source>
</evidence>
<dbReference type="AlphaFoldDB" id="A0AAV7PIF9"/>
<dbReference type="EMBL" id="JANPWB010000011">
    <property type="protein sequence ID" value="KAJ1126348.1"/>
    <property type="molecule type" value="Genomic_DNA"/>
</dbReference>
<reference evidence="2" key="1">
    <citation type="journal article" date="2022" name="bioRxiv">
        <title>Sequencing and chromosome-scale assembly of the giantPleurodeles waltlgenome.</title>
        <authorList>
            <person name="Brown T."/>
            <person name="Elewa A."/>
            <person name="Iarovenko S."/>
            <person name="Subramanian E."/>
            <person name="Araus A.J."/>
            <person name="Petzold A."/>
            <person name="Susuki M."/>
            <person name="Suzuki K.-i.T."/>
            <person name="Hayashi T."/>
            <person name="Toyoda A."/>
            <person name="Oliveira C."/>
            <person name="Osipova E."/>
            <person name="Leigh N.D."/>
            <person name="Simon A."/>
            <person name="Yun M.H."/>
        </authorList>
    </citation>
    <scope>NUCLEOTIDE SEQUENCE</scope>
    <source>
        <strain evidence="2">20211129_DDA</strain>
        <tissue evidence="2">Liver</tissue>
    </source>
</reference>
<feature type="region of interest" description="Disordered" evidence="1">
    <location>
        <begin position="1"/>
        <end position="71"/>
    </location>
</feature>
<proteinExistence type="predicted"/>
<organism evidence="2 3">
    <name type="scientific">Pleurodeles waltl</name>
    <name type="common">Iberian ribbed newt</name>
    <dbReference type="NCBI Taxonomy" id="8319"/>
    <lineage>
        <taxon>Eukaryota</taxon>
        <taxon>Metazoa</taxon>
        <taxon>Chordata</taxon>
        <taxon>Craniata</taxon>
        <taxon>Vertebrata</taxon>
        <taxon>Euteleostomi</taxon>
        <taxon>Amphibia</taxon>
        <taxon>Batrachia</taxon>
        <taxon>Caudata</taxon>
        <taxon>Salamandroidea</taxon>
        <taxon>Salamandridae</taxon>
        <taxon>Pleurodelinae</taxon>
        <taxon>Pleurodeles</taxon>
    </lineage>
</organism>
<accession>A0AAV7PIF9</accession>
<keyword evidence="3" id="KW-1185">Reference proteome</keyword>
<comment type="caution">
    <text evidence="2">The sequence shown here is derived from an EMBL/GenBank/DDBJ whole genome shotgun (WGS) entry which is preliminary data.</text>
</comment>
<name>A0AAV7PIF9_PLEWA</name>
<evidence type="ECO:0000256" key="1">
    <source>
        <dbReference type="SAM" id="MobiDB-lite"/>
    </source>
</evidence>
<gene>
    <name evidence="2" type="ORF">NDU88_004756</name>
</gene>